<evidence type="ECO:0000256" key="7">
    <source>
        <dbReference type="ARBA" id="ARBA00023136"/>
    </source>
</evidence>
<feature type="transmembrane region" description="Helical" evidence="8">
    <location>
        <begin position="279"/>
        <end position="299"/>
    </location>
</feature>
<dbReference type="GO" id="GO:0006506">
    <property type="term" value="P:GPI anchor biosynthetic process"/>
    <property type="evidence" value="ECO:0007669"/>
    <property type="project" value="UniProtKB-KW"/>
</dbReference>
<dbReference type="Pfam" id="PF06699">
    <property type="entry name" value="PIG-F"/>
    <property type="match status" value="1"/>
</dbReference>
<evidence type="ECO:0000313" key="9">
    <source>
        <dbReference type="EMBL" id="CAI0441036.1"/>
    </source>
</evidence>
<evidence type="ECO:0000256" key="2">
    <source>
        <dbReference type="ARBA" id="ARBA00004687"/>
    </source>
</evidence>
<gene>
    <name evidence="9" type="ORF">LITE_LOCUS26718</name>
</gene>
<keyword evidence="6 8" id="KW-1133">Transmembrane helix</keyword>
<keyword evidence="5" id="KW-0256">Endoplasmic reticulum</keyword>
<dbReference type="AlphaFoldDB" id="A0AAV0M3E0"/>
<feature type="transmembrane region" description="Helical" evidence="8">
    <location>
        <begin position="240"/>
        <end position="258"/>
    </location>
</feature>
<keyword evidence="3" id="KW-0337">GPI-anchor biosynthesis</keyword>
<evidence type="ECO:0008006" key="11">
    <source>
        <dbReference type="Google" id="ProtNLM"/>
    </source>
</evidence>
<comment type="caution">
    <text evidence="9">The sequence shown here is derived from an EMBL/GenBank/DDBJ whole genome shotgun (WGS) entry which is preliminary data.</text>
</comment>
<proteinExistence type="predicted"/>
<evidence type="ECO:0000313" key="10">
    <source>
        <dbReference type="Proteomes" id="UP001154282"/>
    </source>
</evidence>
<name>A0AAV0M3E0_9ROSI</name>
<dbReference type="Proteomes" id="UP001154282">
    <property type="component" value="Unassembled WGS sequence"/>
</dbReference>
<accession>A0AAV0M3E0</accession>
<keyword evidence="7 8" id="KW-0472">Membrane</keyword>
<dbReference type="InterPro" id="IPR009580">
    <property type="entry name" value="GPI_biosynthesis_protein_Pig-F"/>
</dbReference>
<evidence type="ECO:0000256" key="4">
    <source>
        <dbReference type="ARBA" id="ARBA00022692"/>
    </source>
</evidence>
<keyword evidence="10" id="KW-1185">Reference proteome</keyword>
<feature type="transmembrane region" description="Helical" evidence="8">
    <location>
        <begin position="319"/>
        <end position="339"/>
    </location>
</feature>
<feature type="transmembrane region" description="Helical" evidence="8">
    <location>
        <begin position="174"/>
        <end position="192"/>
    </location>
</feature>
<evidence type="ECO:0000256" key="3">
    <source>
        <dbReference type="ARBA" id="ARBA00022502"/>
    </source>
</evidence>
<comment type="pathway">
    <text evidence="2">Glycolipid biosynthesis; glycosylphosphatidylinositol-anchor biosynthesis.</text>
</comment>
<sequence length="348" mass="38658">MVRWRPFLEVGHIQLGLGYAYTKQRIRVRKSVSFAIILLLDGRRPPNFFSEQPSPSSPYLRCVSYLSSSKVRRASVLTISFCGAVGDERLAAAVLDCGLAVNHSYQRHLSSMNDSRSHSKNKETSVAVEASGCKISLLQVFLVHTICGLCLGIGLWIAHRWYSIHLVSHASDTTRLIWIVETPAALLLYSRFRRDPEIDSFLRAVGRGLCALPIGALVHAAVAIVLGAPVGSRYLLKTCNWSLLMSSLTVVPVASVYGSSWRDWQRIFARTEPNDLLEYMLCIPAHGAVIGAWLGAWPMPLDWERPWQEWPICVTYGALIGYVIGMVASFGLACTSTGARRRRRLKGD</sequence>
<dbReference type="GO" id="GO:0005789">
    <property type="term" value="C:endoplasmic reticulum membrane"/>
    <property type="evidence" value="ECO:0007669"/>
    <property type="project" value="UniProtKB-SubCell"/>
</dbReference>
<evidence type="ECO:0000256" key="5">
    <source>
        <dbReference type="ARBA" id="ARBA00022824"/>
    </source>
</evidence>
<comment type="subcellular location">
    <subcellularLocation>
        <location evidence="1">Endoplasmic reticulum membrane</location>
        <topology evidence="1">Multi-pass membrane protein</topology>
    </subcellularLocation>
</comment>
<dbReference type="EMBL" id="CAMGYJ010000007">
    <property type="protein sequence ID" value="CAI0441036.1"/>
    <property type="molecule type" value="Genomic_DNA"/>
</dbReference>
<reference evidence="9" key="1">
    <citation type="submission" date="2022-08" db="EMBL/GenBank/DDBJ databases">
        <authorList>
            <person name="Gutierrez-Valencia J."/>
        </authorList>
    </citation>
    <scope>NUCLEOTIDE SEQUENCE</scope>
</reference>
<feature type="transmembrane region" description="Helical" evidence="8">
    <location>
        <begin position="204"/>
        <end position="228"/>
    </location>
</feature>
<organism evidence="9 10">
    <name type="scientific">Linum tenue</name>
    <dbReference type="NCBI Taxonomy" id="586396"/>
    <lineage>
        <taxon>Eukaryota</taxon>
        <taxon>Viridiplantae</taxon>
        <taxon>Streptophyta</taxon>
        <taxon>Embryophyta</taxon>
        <taxon>Tracheophyta</taxon>
        <taxon>Spermatophyta</taxon>
        <taxon>Magnoliopsida</taxon>
        <taxon>eudicotyledons</taxon>
        <taxon>Gunneridae</taxon>
        <taxon>Pentapetalae</taxon>
        <taxon>rosids</taxon>
        <taxon>fabids</taxon>
        <taxon>Malpighiales</taxon>
        <taxon>Linaceae</taxon>
        <taxon>Linum</taxon>
    </lineage>
</organism>
<protein>
    <recommendedName>
        <fullName evidence="11">Phosphatidylinositol-glycan biosynthesis class F protein</fullName>
    </recommendedName>
</protein>
<evidence type="ECO:0000256" key="6">
    <source>
        <dbReference type="ARBA" id="ARBA00022989"/>
    </source>
</evidence>
<evidence type="ECO:0000256" key="8">
    <source>
        <dbReference type="SAM" id="Phobius"/>
    </source>
</evidence>
<evidence type="ECO:0000256" key="1">
    <source>
        <dbReference type="ARBA" id="ARBA00004477"/>
    </source>
</evidence>
<keyword evidence="4 8" id="KW-0812">Transmembrane</keyword>
<feature type="transmembrane region" description="Helical" evidence="8">
    <location>
        <begin position="141"/>
        <end position="162"/>
    </location>
</feature>